<dbReference type="NCBIfam" id="TIGR01926">
    <property type="entry name" value="peroxid_rel"/>
    <property type="match status" value="1"/>
</dbReference>
<dbReference type="Pfam" id="PF02627">
    <property type="entry name" value="CMD"/>
    <property type="match status" value="1"/>
</dbReference>
<protein>
    <submittedName>
        <fullName evidence="2">Peroxidase-related enzyme</fullName>
    </submittedName>
</protein>
<proteinExistence type="predicted"/>
<dbReference type="SUPFAM" id="SSF69118">
    <property type="entry name" value="AhpD-like"/>
    <property type="match status" value="1"/>
</dbReference>
<dbReference type="InterPro" id="IPR029032">
    <property type="entry name" value="AhpD-like"/>
</dbReference>
<keyword evidence="3" id="KW-1185">Reference proteome</keyword>
<keyword evidence="2" id="KW-0575">Peroxidase</keyword>
<dbReference type="InterPro" id="IPR010195">
    <property type="entry name" value="Uncharacterised_peroxidase-rel"/>
</dbReference>
<dbReference type="Gene3D" id="1.20.1290.10">
    <property type="entry name" value="AhpD-like"/>
    <property type="match status" value="1"/>
</dbReference>
<dbReference type="InterPro" id="IPR004675">
    <property type="entry name" value="AhpD_core"/>
</dbReference>
<dbReference type="EMBL" id="JAQQDR010000011">
    <property type="protein sequence ID" value="MFM0241922.1"/>
    <property type="molecule type" value="Genomic_DNA"/>
</dbReference>
<dbReference type="PANTHER" id="PTHR35446">
    <property type="entry name" value="SI:CH211-175M2.5"/>
    <property type="match status" value="1"/>
</dbReference>
<accession>A0ABW9BNB7</accession>
<dbReference type="PANTHER" id="PTHR35446:SF3">
    <property type="entry name" value="CMD DOMAIN-CONTAINING PROTEIN"/>
    <property type="match status" value="1"/>
</dbReference>
<feature type="domain" description="Carboxymuconolactone decarboxylase-like" evidence="1">
    <location>
        <begin position="41"/>
        <end position="107"/>
    </location>
</feature>
<name>A0ABW9BNB7_9BURK</name>
<dbReference type="GO" id="GO:0004601">
    <property type="term" value="F:peroxidase activity"/>
    <property type="evidence" value="ECO:0007669"/>
    <property type="project" value="UniProtKB-KW"/>
</dbReference>
<dbReference type="NCBIfam" id="TIGR00778">
    <property type="entry name" value="ahpD_dom"/>
    <property type="match status" value="1"/>
</dbReference>
<sequence>MPRITALTSEQASPVALKLLQSAKAKIGMVPNLFSTLAHAPAALAGYLQLDENLKTGALSAAQREIISLAIGQFNQCGYCLSAHTLMGKGAGLSPDAIAAARLGSGSAVAELAVQVAQTRGNVSDADLSAARAAGLSDEQIIEVVASVALNVLTNYVNNLAETVIDFPKVSV</sequence>
<evidence type="ECO:0000313" key="2">
    <source>
        <dbReference type="EMBL" id="MFM0241922.1"/>
    </source>
</evidence>
<dbReference type="RefSeq" id="WP_408263839.1">
    <property type="nucleotide sequence ID" value="NZ_JAQQCK010000017.1"/>
</dbReference>
<gene>
    <name evidence="2" type="ORF">PQR03_27655</name>
</gene>
<organism evidence="2 3">
    <name type="scientific">Paraburkholderia phytofirmans</name>
    <dbReference type="NCBI Taxonomy" id="261302"/>
    <lineage>
        <taxon>Bacteria</taxon>
        <taxon>Pseudomonadati</taxon>
        <taxon>Pseudomonadota</taxon>
        <taxon>Betaproteobacteria</taxon>
        <taxon>Burkholderiales</taxon>
        <taxon>Burkholderiaceae</taxon>
        <taxon>Paraburkholderia</taxon>
    </lineage>
</organism>
<keyword evidence="2" id="KW-0560">Oxidoreductase</keyword>
<dbReference type="Proteomes" id="UP001629274">
    <property type="component" value="Unassembled WGS sequence"/>
</dbReference>
<comment type="caution">
    <text evidence="2">The sequence shown here is derived from an EMBL/GenBank/DDBJ whole genome shotgun (WGS) entry which is preliminary data.</text>
</comment>
<reference evidence="2 3" key="1">
    <citation type="journal article" date="2024" name="Chem. Sci.">
        <title>Discovery of megapolipeptins by genome mining of a Burkholderiales bacteria collection.</title>
        <authorList>
            <person name="Paulo B.S."/>
            <person name="Recchia M.J.J."/>
            <person name="Lee S."/>
            <person name="Fergusson C.H."/>
            <person name="Romanowski S.B."/>
            <person name="Hernandez A."/>
            <person name="Krull N."/>
            <person name="Liu D.Y."/>
            <person name="Cavanagh H."/>
            <person name="Bos A."/>
            <person name="Gray C.A."/>
            <person name="Murphy B.T."/>
            <person name="Linington R.G."/>
            <person name="Eustaquio A.S."/>
        </authorList>
    </citation>
    <scope>NUCLEOTIDE SEQUENCE [LARGE SCALE GENOMIC DNA]</scope>
    <source>
        <strain evidence="2 3">RL17-351-BIE-A</strain>
    </source>
</reference>
<evidence type="ECO:0000313" key="3">
    <source>
        <dbReference type="Proteomes" id="UP001629274"/>
    </source>
</evidence>
<dbReference type="InterPro" id="IPR003779">
    <property type="entry name" value="CMD-like"/>
</dbReference>
<evidence type="ECO:0000259" key="1">
    <source>
        <dbReference type="Pfam" id="PF02627"/>
    </source>
</evidence>